<evidence type="ECO:0000256" key="1">
    <source>
        <dbReference type="SAM" id="MobiDB-lite"/>
    </source>
</evidence>
<dbReference type="Gene3D" id="2.60.120.10">
    <property type="entry name" value="Jelly Rolls"/>
    <property type="match status" value="1"/>
</dbReference>
<evidence type="ECO:0000313" key="4">
    <source>
        <dbReference type="Proteomes" id="UP001369815"/>
    </source>
</evidence>
<dbReference type="AlphaFoldDB" id="A0AAX6N1N3"/>
<dbReference type="SUPFAM" id="SSF51182">
    <property type="entry name" value="RmlC-like cupins"/>
    <property type="match status" value="1"/>
</dbReference>
<feature type="region of interest" description="Disordered" evidence="1">
    <location>
        <begin position="92"/>
        <end position="113"/>
    </location>
</feature>
<dbReference type="Proteomes" id="UP001369815">
    <property type="component" value="Unassembled WGS sequence"/>
</dbReference>
<evidence type="ECO:0000259" key="2">
    <source>
        <dbReference type="Pfam" id="PF07883"/>
    </source>
</evidence>
<dbReference type="CDD" id="cd02208">
    <property type="entry name" value="cupin_RmlC-like"/>
    <property type="match status" value="1"/>
</dbReference>
<organism evidence="3 4">
    <name type="scientific">Daldinia eschscholtzii</name>
    <dbReference type="NCBI Taxonomy" id="292717"/>
    <lineage>
        <taxon>Eukaryota</taxon>
        <taxon>Fungi</taxon>
        <taxon>Dikarya</taxon>
        <taxon>Ascomycota</taxon>
        <taxon>Pezizomycotina</taxon>
        <taxon>Sordariomycetes</taxon>
        <taxon>Xylariomycetidae</taxon>
        <taxon>Xylariales</taxon>
        <taxon>Hypoxylaceae</taxon>
        <taxon>Daldinia</taxon>
    </lineage>
</organism>
<dbReference type="InterPro" id="IPR011051">
    <property type="entry name" value="RmlC_Cupin_sf"/>
</dbReference>
<accession>A0AAX6N1N3</accession>
<sequence>MSPGRTRRTHQDVFTRAGPEAVTYDVSVRDEATIWVPAGSAWTSGAHWHDSHTEFLRVLSGRARVTLSGRTFCVGPEGGVVTVPRGAVHEWRREEGEEREREEEEGSGQVGSKDLVVREWTEPKDGAKEMFFRNLNGIILDASTTSGKGAGEALVMLELWNLFWRADNYPVTLGTGWVGRLATRAAMGVAAVLGWVLGRTGVYEEYSSK</sequence>
<dbReference type="InterPro" id="IPR014710">
    <property type="entry name" value="RmlC-like_jellyroll"/>
</dbReference>
<protein>
    <recommendedName>
        <fullName evidence="2">Cupin type-2 domain-containing protein</fullName>
    </recommendedName>
</protein>
<evidence type="ECO:0000313" key="3">
    <source>
        <dbReference type="EMBL" id="KAK6958351.1"/>
    </source>
</evidence>
<dbReference type="InterPro" id="IPR013096">
    <property type="entry name" value="Cupin_2"/>
</dbReference>
<dbReference type="Pfam" id="PF07883">
    <property type="entry name" value="Cupin_2"/>
    <property type="match status" value="1"/>
</dbReference>
<name>A0AAX6N1N3_9PEZI</name>
<reference evidence="3 4" key="1">
    <citation type="journal article" date="2024" name="Front Chem Biol">
        <title>Unveiling the potential of Daldinia eschscholtzii MFLUCC 19-0629 through bioactivity and bioinformatics studies for enhanced sustainable agriculture production.</title>
        <authorList>
            <person name="Brooks S."/>
            <person name="Weaver J.A."/>
            <person name="Klomchit A."/>
            <person name="Alharthi S.A."/>
            <person name="Onlamun T."/>
            <person name="Nurani R."/>
            <person name="Vong T.K."/>
            <person name="Alberti F."/>
            <person name="Greco C."/>
        </authorList>
    </citation>
    <scope>NUCLEOTIDE SEQUENCE [LARGE SCALE GENOMIC DNA]</scope>
    <source>
        <strain evidence="3">MFLUCC 19-0629</strain>
    </source>
</reference>
<dbReference type="EMBL" id="JBANMG010000001">
    <property type="protein sequence ID" value="KAK6958351.1"/>
    <property type="molecule type" value="Genomic_DNA"/>
</dbReference>
<gene>
    <name evidence="3" type="ORF">Daesc_001150</name>
</gene>
<proteinExistence type="predicted"/>
<feature type="domain" description="Cupin type-2" evidence="2">
    <location>
        <begin position="41"/>
        <end position="95"/>
    </location>
</feature>
<comment type="caution">
    <text evidence="3">The sequence shown here is derived from an EMBL/GenBank/DDBJ whole genome shotgun (WGS) entry which is preliminary data.</text>
</comment>
<keyword evidence="4" id="KW-1185">Reference proteome</keyword>